<dbReference type="GO" id="GO:0008965">
    <property type="term" value="F:phosphoenolpyruvate-protein phosphotransferase activity"/>
    <property type="evidence" value="ECO:0007669"/>
    <property type="project" value="UniProtKB-EC"/>
</dbReference>
<dbReference type="AlphaFoldDB" id="A0AA37RWV4"/>
<evidence type="ECO:0000256" key="4">
    <source>
        <dbReference type="ARBA" id="ARBA00007837"/>
    </source>
</evidence>
<keyword evidence="8" id="KW-0762">Sugar transport</keyword>
<dbReference type="InterPro" id="IPR003018">
    <property type="entry name" value="GAF"/>
</dbReference>
<dbReference type="SUPFAM" id="SSF51621">
    <property type="entry name" value="Phosphoenolpyruvate/pyruvate domain"/>
    <property type="match status" value="1"/>
</dbReference>
<feature type="domain" description="GAF" evidence="14">
    <location>
        <begin position="17"/>
        <end position="162"/>
    </location>
</feature>
<dbReference type="GO" id="GO:0005737">
    <property type="term" value="C:cytoplasm"/>
    <property type="evidence" value="ECO:0007669"/>
    <property type="project" value="UniProtKB-SubCell"/>
</dbReference>
<dbReference type="PROSITE" id="PS00742">
    <property type="entry name" value="PEP_ENZYMES_2"/>
    <property type="match status" value="1"/>
</dbReference>
<evidence type="ECO:0000256" key="6">
    <source>
        <dbReference type="ARBA" id="ARBA00022448"/>
    </source>
</evidence>
<dbReference type="InterPro" id="IPR000121">
    <property type="entry name" value="PEP_util_C"/>
</dbReference>
<dbReference type="EC" id="2.7.3.9" evidence="5"/>
<dbReference type="Pfam" id="PF01590">
    <property type="entry name" value="GAF"/>
    <property type="match status" value="1"/>
</dbReference>
<dbReference type="InterPro" id="IPR050499">
    <property type="entry name" value="PEP-utilizing_PTS_enzyme"/>
</dbReference>
<evidence type="ECO:0000256" key="7">
    <source>
        <dbReference type="ARBA" id="ARBA00022490"/>
    </source>
</evidence>
<dbReference type="Pfam" id="PF05524">
    <property type="entry name" value="PEP-utilisers_N"/>
    <property type="match status" value="1"/>
</dbReference>
<dbReference type="InterPro" id="IPR029016">
    <property type="entry name" value="GAF-like_dom_sf"/>
</dbReference>
<evidence type="ECO:0000313" key="16">
    <source>
        <dbReference type="Proteomes" id="UP001161422"/>
    </source>
</evidence>
<dbReference type="Gene3D" id="3.20.20.60">
    <property type="entry name" value="Phosphoenolpyruvate-binding domains"/>
    <property type="match status" value="1"/>
</dbReference>
<reference evidence="15" key="2">
    <citation type="submission" date="2023-01" db="EMBL/GenBank/DDBJ databases">
        <title>Draft genome sequence of Paraferrimonas sedimenticola strain NBRC 101628.</title>
        <authorList>
            <person name="Sun Q."/>
            <person name="Mori K."/>
        </authorList>
    </citation>
    <scope>NUCLEOTIDE SEQUENCE</scope>
    <source>
        <strain evidence="15">NBRC 101628</strain>
    </source>
</reference>
<dbReference type="SUPFAM" id="SSF52009">
    <property type="entry name" value="Phosphohistidine domain"/>
    <property type="match status" value="1"/>
</dbReference>
<proteinExistence type="inferred from homology"/>
<dbReference type="Pfam" id="PF00391">
    <property type="entry name" value="PEP-utilizers"/>
    <property type="match status" value="1"/>
</dbReference>
<dbReference type="Pfam" id="PF02896">
    <property type="entry name" value="PEP-utilizers_C"/>
    <property type="match status" value="1"/>
</dbReference>
<keyword evidence="6" id="KW-0813">Transport</keyword>
<dbReference type="InterPro" id="IPR023151">
    <property type="entry name" value="PEP_util_CS"/>
</dbReference>
<evidence type="ECO:0000256" key="9">
    <source>
        <dbReference type="ARBA" id="ARBA00022679"/>
    </source>
</evidence>
<keyword evidence="13" id="KW-0460">Magnesium</keyword>
<evidence type="ECO:0000259" key="14">
    <source>
        <dbReference type="SMART" id="SM00065"/>
    </source>
</evidence>
<comment type="cofactor">
    <cofactor evidence="2">
        <name>Mg(2+)</name>
        <dbReference type="ChEBI" id="CHEBI:18420"/>
    </cofactor>
</comment>
<keyword evidence="16" id="KW-1185">Reference proteome</keyword>
<dbReference type="InterPro" id="IPR036637">
    <property type="entry name" value="Phosphohistidine_dom_sf"/>
</dbReference>
<evidence type="ECO:0000256" key="8">
    <source>
        <dbReference type="ARBA" id="ARBA00022597"/>
    </source>
</evidence>
<comment type="similarity">
    <text evidence="4">Belongs to the PEP-utilizing enzyme family.</text>
</comment>
<dbReference type="InterPro" id="IPR008279">
    <property type="entry name" value="PEP-util_enz_mobile_dom"/>
</dbReference>
<dbReference type="RefSeq" id="WP_095504928.1">
    <property type="nucleotide sequence ID" value="NZ_BSNC01000006.1"/>
</dbReference>
<evidence type="ECO:0000256" key="11">
    <source>
        <dbReference type="ARBA" id="ARBA00022723"/>
    </source>
</evidence>
<dbReference type="GO" id="GO:0046872">
    <property type="term" value="F:metal ion binding"/>
    <property type="evidence" value="ECO:0007669"/>
    <property type="project" value="UniProtKB-KW"/>
</dbReference>
<dbReference type="InterPro" id="IPR015813">
    <property type="entry name" value="Pyrv/PenolPyrv_kinase-like_dom"/>
</dbReference>
<dbReference type="InterPro" id="IPR006318">
    <property type="entry name" value="PTS_EI-like"/>
</dbReference>
<dbReference type="PANTHER" id="PTHR46244:SF1">
    <property type="entry name" value="PHOSPHOENOLPYRUVATE-DEPENDENT PHOSPHOTRANSFERASE SYSTEM"/>
    <property type="match status" value="1"/>
</dbReference>
<comment type="caution">
    <text evidence="15">The sequence shown here is derived from an EMBL/GenBank/DDBJ whole genome shotgun (WGS) entry which is preliminary data.</text>
</comment>
<evidence type="ECO:0000256" key="10">
    <source>
        <dbReference type="ARBA" id="ARBA00022683"/>
    </source>
</evidence>
<dbReference type="GO" id="GO:0009401">
    <property type="term" value="P:phosphoenolpyruvate-dependent sugar phosphotransferase system"/>
    <property type="evidence" value="ECO:0007669"/>
    <property type="project" value="UniProtKB-KW"/>
</dbReference>
<dbReference type="PANTHER" id="PTHR46244">
    <property type="entry name" value="PHOSPHOENOLPYRUVATE-PROTEIN PHOSPHOTRANSFERASE"/>
    <property type="match status" value="1"/>
</dbReference>
<keyword evidence="7" id="KW-0963">Cytoplasm</keyword>
<dbReference type="NCBIfam" id="NF008283">
    <property type="entry name" value="PRK11061.1"/>
    <property type="match status" value="1"/>
</dbReference>
<comment type="catalytic activity">
    <reaction evidence="1">
        <text>L-histidyl-[protein] + phosphoenolpyruvate = N(pros)-phospho-L-histidyl-[protein] + pyruvate</text>
        <dbReference type="Rhea" id="RHEA:23880"/>
        <dbReference type="Rhea" id="RHEA-COMP:9745"/>
        <dbReference type="Rhea" id="RHEA-COMP:9746"/>
        <dbReference type="ChEBI" id="CHEBI:15361"/>
        <dbReference type="ChEBI" id="CHEBI:29979"/>
        <dbReference type="ChEBI" id="CHEBI:58702"/>
        <dbReference type="ChEBI" id="CHEBI:64837"/>
        <dbReference type="EC" id="2.7.3.9"/>
    </reaction>
</comment>
<sequence>MLDRLRDITQTVVNSADLDSAMAALVTQTKRAMATQCCSVYLVRQQHLLLCASDGLSPSAIGKASLKFGEGVIGLVAERAEPINLADAHRHPAFKLIPSVNEDKYSAFLAAPIIHQSEVLGVLAVQQQQKRLFDEDEEAFLVTLAAQLALAVSGLRQRKADKGPQTDILLTGEAASAGLAVAPALLIHQAVDMQAPQHKAENLEAERERLSAAIEFCRNQFFTWSQRFDAEIDTEVAQIFSAYQSLLEPASLGQPLLDEVMQGWQAESAVRRVCLRVAAQFKQMQDAYLRERGRDVVDVGERLIQQLQRKQRLALDPSQPRILVAKEASATLLAELPQHGIAGIVIQSGGVNSHVAILARAMNIPAVMGLETSFEDIEAEQTLIVNGYRGQVVLNPTAILCKEYQRLIEQISAQNQQLNAELDEACFSGCGKPIGLHVNAGLTGALASVERPAVQGIGLYRSEIPFMLHSHFLTESEQFKLYQKVMRSAKGKPVVMRTLDAGGDKPLTYFPMAEANPFLGWRGIRLTLDHPEMLLVQLKAMLRAGVGQGPLSILLPMVSQLSEVERTRHYLEQAVTELKEEYGEQLQAPKLGVMLEIPAMMFQLAALADCVDFISVGSNDLTQYLLAVDRNNPAVSELFDRFHPAVLTALNHIAEQCQTLELPFSICGELAGDPLAVMLLLGMGYYQLSMNPGNLGKVNHLIRRVECADMQRLVQSALSCQSGTQVRDLCLQELNRLQLNDLVR</sequence>
<gene>
    <name evidence="15" type="primary">ptsP</name>
    <name evidence="15" type="ORF">GCM10007895_25120</name>
</gene>
<dbReference type="NCBIfam" id="TIGR01417">
    <property type="entry name" value="PTS_I_fam"/>
    <property type="match status" value="1"/>
</dbReference>
<evidence type="ECO:0000256" key="3">
    <source>
        <dbReference type="ARBA" id="ARBA00004496"/>
    </source>
</evidence>
<evidence type="ECO:0000256" key="13">
    <source>
        <dbReference type="ARBA" id="ARBA00022842"/>
    </source>
</evidence>
<dbReference type="SMART" id="SM00065">
    <property type="entry name" value="GAF"/>
    <property type="match status" value="1"/>
</dbReference>
<evidence type="ECO:0000313" key="15">
    <source>
        <dbReference type="EMBL" id="GLP97205.1"/>
    </source>
</evidence>
<accession>A0AA37RWV4</accession>
<dbReference type="InterPro" id="IPR040442">
    <property type="entry name" value="Pyrv_kinase-like_dom_sf"/>
</dbReference>
<comment type="subcellular location">
    <subcellularLocation>
        <location evidence="3">Cytoplasm</location>
    </subcellularLocation>
</comment>
<dbReference type="Gene3D" id="3.50.30.10">
    <property type="entry name" value="Phosphohistidine domain"/>
    <property type="match status" value="1"/>
</dbReference>
<evidence type="ECO:0000256" key="5">
    <source>
        <dbReference type="ARBA" id="ARBA00012232"/>
    </source>
</evidence>
<dbReference type="EMBL" id="BSNC01000006">
    <property type="protein sequence ID" value="GLP97205.1"/>
    <property type="molecule type" value="Genomic_DNA"/>
</dbReference>
<dbReference type="InterPro" id="IPR036618">
    <property type="entry name" value="PtsI_HPr-bd_sf"/>
</dbReference>
<evidence type="ECO:0000256" key="12">
    <source>
        <dbReference type="ARBA" id="ARBA00022777"/>
    </source>
</evidence>
<reference evidence="15" key="1">
    <citation type="journal article" date="2014" name="Int. J. Syst. Evol. Microbiol.">
        <title>Complete genome sequence of Corynebacterium casei LMG S-19264T (=DSM 44701T), isolated from a smear-ripened cheese.</title>
        <authorList>
            <consortium name="US DOE Joint Genome Institute (JGI-PGF)"/>
            <person name="Walter F."/>
            <person name="Albersmeier A."/>
            <person name="Kalinowski J."/>
            <person name="Ruckert C."/>
        </authorList>
    </citation>
    <scope>NUCLEOTIDE SEQUENCE</scope>
    <source>
        <strain evidence="15">NBRC 101628</strain>
    </source>
</reference>
<dbReference type="Gene3D" id="3.30.450.40">
    <property type="match status" value="1"/>
</dbReference>
<keyword evidence="12" id="KW-0418">Kinase</keyword>
<name>A0AA37RWV4_9GAMM</name>
<dbReference type="InterPro" id="IPR008731">
    <property type="entry name" value="PTS_EIN"/>
</dbReference>
<dbReference type="Proteomes" id="UP001161422">
    <property type="component" value="Unassembled WGS sequence"/>
</dbReference>
<keyword evidence="9" id="KW-0808">Transferase</keyword>
<dbReference type="PRINTS" id="PR01736">
    <property type="entry name" value="PHPHTRNFRASE"/>
</dbReference>
<organism evidence="15 16">
    <name type="scientific">Paraferrimonas sedimenticola</name>
    <dbReference type="NCBI Taxonomy" id="375674"/>
    <lineage>
        <taxon>Bacteria</taxon>
        <taxon>Pseudomonadati</taxon>
        <taxon>Pseudomonadota</taxon>
        <taxon>Gammaproteobacteria</taxon>
        <taxon>Alteromonadales</taxon>
        <taxon>Ferrimonadaceae</taxon>
        <taxon>Paraferrimonas</taxon>
    </lineage>
</organism>
<dbReference type="Gene3D" id="1.10.274.10">
    <property type="entry name" value="PtsI, HPr-binding domain"/>
    <property type="match status" value="1"/>
</dbReference>
<keyword evidence="10" id="KW-0598">Phosphotransferase system</keyword>
<dbReference type="GO" id="GO:0016301">
    <property type="term" value="F:kinase activity"/>
    <property type="evidence" value="ECO:0007669"/>
    <property type="project" value="UniProtKB-KW"/>
</dbReference>
<evidence type="ECO:0000256" key="1">
    <source>
        <dbReference type="ARBA" id="ARBA00000683"/>
    </source>
</evidence>
<evidence type="ECO:0000256" key="2">
    <source>
        <dbReference type="ARBA" id="ARBA00001946"/>
    </source>
</evidence>
<dbReference type="SUPFAM" id="SSF47831">
    <property type="entry name" value="Enzyme I of the PEP:sugar phosphotransferase system HPr-binding (sub)domain"/>
    <property type="match status" value="1"/>
</dbReference>
<dbReference type="SUPFAM" id="SSF55781">
    <property type="entry name" value="GAF domain-like"/>
    <property type="match status" value="1"/>
</dbReference>
<keyword evidence="11" id="KW-0479">Metal-binding</keyword>
<protein>
    <recommendedName>
        <fullName evidence="5">phosphoenolpyruvate--protein phosphotransferase</fullName>
        <ecNumber evidence="5">2.7.3.9</ecNumber>
    </recommendedName>
</protein>